<name>A0A9J7LBT0_BRAFL</name>
<gene>
    <name evidence="5" type="primary">LOC118418075</name>
</gene>
<dbReference type="PROSITE" id="PS51444">
    <property type="entry name" value="FH2"/>
    <property type="match status" value="1"/>
</dbReference>
<dbReference type="Proteomes" id="UP000001554">
    <property type="component" value="Chromosome 6"/>
</dbReference>
<organism evidence="4 5">
    <name type="scientific">Branchiostoma floridae</name>
    <name type="common">Florida lancelet</name>
    <name type="synonym">Amphioxus</name>
    <dbReference type="NCBI Taxonomy" id="7739"/>
    <lineage>
        <taxon>Eukaryota</taxon>
        <taxon>Metazoa</taxon>
        <taxon>Chordata</taxon>
        <taxon>Cephalochordata</taxon>
        <taxon>Leptocardii</taxon>
        <taxon>Amphioxiformes</taxon>
        <taxon>Branchiostomatidae</taxon>
        <taxon>Branchiostoma</taxon>
    </lineage>
</organism>
<dbReference type="PANTHER" id="PTHR45920:SF7">
    <property type="entry name" value="FORMIN-G"/>
    <property type="match status" value="1"/>
</dbReference>
<dbReference type="PANTHER" id="PTHR45920">
    <property type="entry name" value="FORMIN HOMOLOGY 2 DOMAIN CONTAINING, ISOFORM I"/>
    <property type="match status" value="1"/>
</dbReference>
<evidence type="ECO:0000313" key="4">
    <source>
        <dbReference type="Proteomes" id="UP000001554"/>
    </source>
</evidence>
<dbReference type="RefSeq" id="XP_035679796.1">
    <property type="nucleotide sequence ID" value="XM_035823903.1"/>
</dbReference>
<reference evidence="5" key="2">
    <citation type="submission" date="2025-08" db="UniProtKB">
        <authorList>
            <consortium name="RefSeq"/>
        </authorList>
    </citation>
    <scope>IDENTIFICATION</scope>
    <source>
        <strain evidence="5">S238N-H82</strain>
        <tissue evidence="5">Testes</tissue>
    </source>
</reference>
<dbReference type="GO" id="GO:0005737">
    <property type="term" value="C:cytoplasm"/>
    <property type="evidence" value="ECO:0000318"/>
    <property type="project" value="GO_Central"/>
</dbReference>
<evidence type="ECO:0000256" key="1">
    <source>
        <dbReference type="ARBA" id="ARBA00005271"/>
    </source>
</evidence>
<keyword evidence="4" id="KW-1185">Reference proteome</keyword>
<dbReference type="Pfam" id="PF02181">
    <property type="entry name" value="FH2"/>
    <property type="match status" value="1"/>
</dbReference>
<evidence type="ECO:0000256" key="2">
    <source>
        <dbReference type="SAM" id="MobiDB-lite"/>
    </source>
</evidence>
<protein>
    <submittedName>
        <fullName evidence="5">Formin-1-like</fullName>
    </submittedName>
</protein>
<dbReference type="SUPFAM" id="SSF101447">
    <property type="entry name" value="Formin homology 2 domain (FH2 domain)"/>
    <property type="match status" value="1"/>
</dbReference>
<dbReference type="OrthoDB" id="427644at2759"/>
<dbReference type="InterPro" id="IPR015425">
    <property type="entry name" value="FH2_Formin"/>
</dbReference>
<dbReference type="SMART" id="SM00498">
    <property type="entry name" value="FH2"/>
    <property type="match status" value="1"/>
</dbReference>
<dbReference type="GO" id="GO:0051015">
    <property type="term" value="F:actin filament binding"/>
    <property type="evidence" value="ECO:0000318"/>
    <property type="project" value="GO_Central"/>
</dbReference>
<comment type="similarity">
    <text evidence="1">Belongs to the formin homology family. Cappuccino subfamily.</text>
</comment>
<dbReference type="GO" id="GO:0045010">
    <property type="term" value="P:actin nucleation"/>
    <property type="evidence" value="ECO:0007669"/>
    <property type="project" value="InterPro"/>
</dbReference>
<evidence type="ECO:0000313" key="5">
    <source>
        <dbReference type="RefSeq" id="XP_035679796.1"/>
    </source>
</evidence>
<feature type="compositionally biased region" description="Low complexity" evidence="2">
    <location>
        <begin position="1"/>
        <end position="17"/>
    </location>
</feature>
<dbReference type="GeneID" id="118418075"/>
<dbReference type="InterPro" id="IPR042201">
    <property type="entry name" value="FH2_Formin_sf"/>
</dbReference>
<reference evidence="4" key="1">
    <citation type="journal article" date="2020" name="Nat. Ecol. Evol.">
        <title>Deeply conserved synteny resolves early events in vertebrate evolution.</title>
        <authorList>
            <person name="Simakov O."/>
            <person name="Marletaz F."/>
            <person name="Yue J.X."/>
            <person name="O'Connell B."/>
            <person name="Jenkins J."/>
            <person name="Brandt A."/>
            <person name="Calef R."/>
            <person name="Tung C.H."/>
            <person name="Huang T.K."/>
            <person name="Schmutz J."/>
            <person name="Satoh N."/>
            <person name="Yu J.K."/>
            <person name="Putnam N.H."/>
            <person name="Green R.E."/>
            <person name="Rokhsar D.S."/>
        </authorList>
    </citation>
    <scope>NUCLEOTIDE SEQUENCE [LARGE SCALE GENOMIC DNA]</scope>
    <source>
        <strain evidence="4">S238N-H82</strain>
    </source>
</reference>
<proteinExistence type="inferred from homology"/>
<dbReference type="PRINTS" id="PR00828">
    <property type="entry name" value="FORMIN"/>
</dbReference>
<dbReference type="GO" id="GO:0005856">
    <property type="term" value="C:cytoskeleton"/>
    <property type="evidence" value="ECO:0000318"/>
    <property type="project" value="GO_Central"/>
</dbReference>
<dbReference type="AlphaFoldDB" id="A0A9J7LBT0"/>
<dbReference type="KEGG" id="bfo:118418075"/>
<dbReference type="GO" id="GO:0007015">
    <property type="term" value="P:actin filament organization"/>
    <property type="evidence" value="ECO:0000318"/>
    <property type="project" value="GO_Central"/>
</dbReference>
<dbReference type="GO" id="GO:0005884">
    <property type="term" value="C:actin filament"/>
    <property type="evidence" value="ECO:0007669"/>
    <property type="project" value="InterPro"/>
</dbReference>
<dbReference type="Gene3D" id="1.20.58.2220">
    <property type="entry name" value="Formin, FH2 domain"/>
    <property type="match status" value="1"/>
</dbReference>
<evidence type="ECO:0000259" key="3">
    <source>
        <dbReference type="PROSITE" id="PS51444"/>
    </source>
</evidence>
<sequence>MAKTATSVPTTAASTVSQDDTAEMDAHSKSGDIPPNKLPDAFCLQSPQKCNISNDTTVESVDFVKVDKCPDFGARYPDVEFSCSDHIDLESRSEKACSLTEGHDTISQIANNTAVTVVPPPPAPPPPPNGYSSFSNVFSPSKPLIRPTLKMRPLFWKKIVLEGTCEDTKPENFWSTSKEPSIDADELERLFGVSASLDSEAVQFSKAPKHGKGKQVGKVLDDKRSRDVAIKISRLQMSMEEVQEAIYKMDAKKLGLDRLQGLYDMRATEKELSEIKRFKQENKHVVLDKPEEFLLQLAEVHSLQDRLECWIFTERFTETMFNLHQQMNSLMSACSELRHSEHLHAVLRLVLAAGNYMNGCTPRGQADGYKLDILTKLRDVRTKRKLNTRMIIIIVPLPSTQDKSGNLLQYIVRQYCRRSEDCCDPDGHQFRLPASELMKTARQACLKDSRKSVHSMGEGLKRVKGLVQTVLEGSEAAMVTSFRCKMKPFLFHGKQHLSNLTKNAVTAIFRRRHM</sequence>
<dbReference type="InterPro" id="IPR001265">
    <property type="entry name" value="Formin_Cappuccino_subfam"/>
</dbReference>
<dbReference type="GO" id="GO:0008017">
    <property type="term" value="F:microtubule binding"/>
    <property type="evidence" value="ECO:0007669"/>
    <property type="project" value="InterPro"/>
</dbReference>
<feature type="region of interest" description="Disordered" evidence="2">
    <location>
        <begin position="1"/>
        <end position="40"/>
    </location>
</feature>
<accession>A0A9J7LBT0</accession>
<feature type="domain" description="FH2" evidence="3">
    <location>
        <begin position="141"/>
        <end position="514"/>
    </location>
</feature>